<sequence length="43" mass="4627">MKFIKFTVQNKSKIGAMNGNPSVGGGERNSMREIDALGGKMVK</sequence>
<comment type="caution">
    <text evidence="2">The sequence shown here is derived from an EMBL/GenBank/DDBJ whole genome shotgun (WGS) entry which is preliminary data.</text>
</comment>
<dbReference type="Gene3D" id="3.50.50.60">
    <property type="entry name" value="FAD/NAD(P)-binding domain"/>
    <property type="match status" value="1"/>
</dbReference>
<protein>
    <submittedName>
        <fullName evidence="2">16838_t:CDS:1</fullName>
    </submittedName>
</protein>
<evidence type="ECO:0000313" key="3">
    <source>
        <dbReference type="Proteomes" id="UP000789901"/>
    </source>
</evidence>
<gene>
    <name evidence="2" type="ORF">GMARGA_LOCUS44130</name>
</gene>
<keyword evidence="3" id="KW-1185">Reference proteome</keyword>
<dbReference type="InterPro" id="IPR036188">
    <property type="entry name" value="FAD/NAD-bd_sf"/>
</dbReference>
<evidence type="ECO:0000313" key="2">
    <source>
        <dbReference type="EMBL" id="CAG8855309.1"/>
    </source>
</evidence>
<accession>A0ABN7XMH6</accession>
<dbReference type="Proteomes" id="UP000789901">
    <property type="component" value="Unassembled WGS sequence"/>
</dbReference>
<evidence type="ECO:0000256" key="1">
    <source>
        <dbReference type="SAM" id="MobiDB-lite"/>
    </source>
</evidence>
<feature type="non-terminal residue" evidence="2">
    <location>
        <position position="43"/>
    </location>
</feature>
<organism evidence="2 3">
    <name type="scientific">Gigaspora margarita</name>
    <dbReference type="NCBI Taxonomy" id="4874"/>
    <lineage>
        <taxon>Eukaryota</taxon>
        <taxon>Fungi</taxon>
        <taxon>Fungi incertae sedis</taxon>
        <taxon>Mucoromycota</taxon>
        <taxon>Glomeromycotina</taxon>
        <taxon>Glomeromycetes</taxon>
        <taxon>Diversisporales</taxon>
        <taxon>Gigasporaceae</taxon>
        <taxon>Gigaspora</taxon>
    </lineage>
</organism>
<proteinExistence type="predicted"/>
<name>A0ABN7XMH6_GIGMA</name>
<dbReference type="EMBL" id="CAJVQB010147952">
    <property type="protein sequence ID" value="CAG8855309.1"/>
    <property type="molecule type" value="Genomic_DNA"/>
</dbReference>
<feature type="region of interest" description="Disordered" evidence="1">
    <location>
        <begin position="17"/>
        <end position="43"/>
    </location>
</feature>
<reference evidence="2 3" key="1">
    <citation type="submission" date="2021-06" db="EMBL/GenBank/DDBJ databases">
        <authorList>
            <person name="Kallberg Y."/>
            <person name="Tangrot J."/>
            <person name="Rosling A."/>
        </authorList>
    </citation>
    <scope>NUCLEOTIDE SEQUENCE [LARGE SCALE GENOMIC DNA]</scope>
    <source>
        <strain evidence="2 3">120-4 pot B 10/14</strain>
    </source>
</reference>